<evidence type="ECO:0000256" key="1">
    <source>
        <dbReference type="ARBA" id="ARBA00004752"/>
    </source>
</evidence>
<keyword evidence="5 6" id="KW-0961">Cell wall biogenesis/degradation</keyword>
<feature type="active site" description="Nucleophile" evidence="6">
    <location>
        <position position="437"/>
    </location>
</feature>
<evidence type="ECO:0000259" key="7">
    <source>
        <dbReference type="PROSITE" id="PS52029"/>
    </source>
</evidence>
<gene>
    <name evidence="8" type="ORF">DCM90_09350</name>
</gene>
<comment type="caution">
    <text evidence="8">The sequence shown here is derived from an EMBL/GenBank/DDBJ whole genome shotgun (WGS) entry which is preliminary data.</text>
</comment>
<dbReference type="EMBL" id="QCXQ01000007">
    <property type="protein sequence ID" value="PWF99303.1"/>
    <property type="molecule type" value="Genomic_DNA"/>
</dbReference>
<dbReference type="SUPFAM" id="SSF141523">
    <property type="entry name" value="L,D-transpeptidase catalytic domain-like"/>
    <property type="match status" value="1"/>
</dbReference>
<comment type="pathway">
    <text evidence="1 6">Cell wall biogenesis; peptidoglycan biosynthesis.</text>
</comment>
<dbReference type="InterPro" id="IPR022029">
    <property type="entry name" value="YoaR-like_PG-bd"/>
</dbReference>
<dbReference type="Gene3D" id="3.10.20.800">
    <property type="match status" value="1"/>
</dbReference>
<dbReference type="CDD" id="cd16913">
    <property type="entry name" value="YkuD_like"/>
    <property type="match status" value="1"/>
</dbReference>
<dbReference type="GO" id="GO:0018104">
    <property type="term" value="P:peptidoglycan-protein cross-linking"/>
    <property type="evidence" value="ECO:0007669"/>
    <property type="project" value="TreeGrafter"/>
</dbReference>
<dbReference type="Proteomes" id="UP000245080">
    <property type="component" value="Unassembled WGS sequence"/>
</dbReference>
<dbReference type="SUPFAM" id="SSF143985">
    <property type="entry name" value="L,D-transpeptidase pre-catalytic domain-like"/>
    <property type="match status" value="1"/>
</dbReference>
<name>A0A2V1MVY1_9LACO</name>
<organism evidence="8 9">
    <name type="scientific">Levilactobacillus bambusae</name>
    <dbReference type="NCBI Taxonomy" id="2024736"/>
    <lineage>
        <taxon>Bacteria</taxon>
        <taxon>Bacillati</taxon>
        <taxon>Bacillota</taxon>
        <taxon>Bacilli</taxon>
        <taxon>Lactobacillales</taxon>
        <taxon>Lactobacillaceae</taxon>
        <taxon>Levilactobacillus</taxon>
    </lineage>
</organism>
<dbReference type="InterPro" id="IPR038063">
    <property type="entry name" value="Transpep_catalytic_dom"/>
</dbReference>
<dbReference type="Pfam" id="PF03734">
    <property type="entry name" value="YkuD"/>
    <property type="match status" value="1"/>
</dbReference>
<keyword evidence="3 6" id="KW-0133">Cell shape</keyword>
<dbReference type="Pfam" id="PF12229">
    <property type="entry name" value="PG_binding_4"/>
    <property type="match status" value="1"/>
</dbReference>
<dbReference type="GO" id="GO:0016740">
    <property type="term" value="F:transferase activity"/>
    <property type="evidence" value="ECO:0007669"/>
    <property type="project" value="UniProtKB-KW"/>
</dbReference>
<evidence type="ECO:0000256" key="3">
    <source>
        <dbReference type="ARBA" id="ARBA00022960"/>
    </source>
</evidence>
<dbReference type="PROSITE" id="PS52029">
    <property type="entry name" value="LD_TPASE"/>
    <property type="match status" value="1"/>
</dbReference>
<dbReference type="InterPro" id="IPR038054">
    <property type="entry name" value="LD_TPept-like_central_sf"/>
</dbReference>
<evidence type="ECO:0000256" key="5">
    <source>
        <dbReference type="ARBA" id="ARBA00023316"/>
    </source>
</evidence>
<accession>A0A2V1MVY1</accession>
<dbReference type="UniPathway" id="UPA00219"/>
<proteinExistence type="predicted"/>
<dbReference type="AlphaFoldDB" id="A0A2V1MVY1"/>
<evidence type="ECO:0000256" key="2">
    <source>
        <dbReference type="ARBA" id="ARBA00022679"/>
    </source>
</evidence>
<feature type="active site" description="Proton donor/acceptor" evidence="6">
    <location>
        <position position="416"/>
    </location>
</feature>
<dbReference type="InterPro" id="IPR050979">
    <property type="entry name" value="LD-transpeptidase"/>
</dbReference>
<keyword evidence="2" id="KW-0808">Transferase</keyword>
<dbReference type="GO" id="GO:0071972">
    <property type="term" value="F:peptidoglycan L,D-transpeptidase activity"/>
    <property type="evidence" value="ECO:0007669"/>
    <property type="project" value="TreeGrafter"/>
</dbReference>
<keyword evidence="9" id="KW-1185">Reference proteome</keyword>
<dbReference type="Gene3D" id="2.40.440.10">
    <property type="entry name" value="L,D-transpeptidase catalytic domain-like"/>
    <property type="match status" value="1"/>
</dbReference>
<dbReference type="PANTHER" id="PTHR30582:SF33">
    <property type="entry name" value="EXPORTED PROTEIN"/>
    <property type="match status" value="1"/>
</dbReference>
<keyword evidence="4 6" id="KW-0573">Peptidoglycan synthesis</keyword>
<dbReference type="GO" id="GO:0005576">
    <property type="term" value="C:extracellular region"/>
    <property type="evidence" value="ECO:0007669"/>
    <property type="project" value="TreeGrafter"/>
</dbReference>
<dbReference type="OrthoDB" id="3176960at2"/>
<dbReference type="PANTHER" id="PTHR30582">
    <property type="entry name" value="L,D-TRANSPEPTIDASE"/>
    <property type="match status" value="1"/>
</dbReference>
<dbReference type="GO" id="GO:0071555">
    <property type="term" value="P:cell wall organization"/>
    <property type="evidence" value="ECO:0007669"/>
    <property type="project" value="UniProtKB-UniRule"/>
</dbReference>
<evidence type="ECO:0000256" key="4">
    <source>
        <dbReference type="ARBA" id="ARBA00022984"/>
    </source>
</evidence>
<sequence>MKTSRSIRIGLLALILLAGGVYAGKAMAYQHSKTFFKNTVIAGVNVGGQTAQAATQSVNRAIANRQYTIQENGQSLARFSARKAGLKLDVTTTNQLLANQNAWAWPAHLTAKAAGNDNQLTLDNHVTNRITRQIVQTTNQSPNRTAAVNATLVYHKGHYQIRPAKNGTRLDETAVQNSIQRAVANGQTTINVDHDYVRPAVTSNSKTLKQLKQKAEKITNATYTYKIEQHRVTIPQQTVASWLTTSGKKLTVNQAAVQTYLTSLNNKYATNTKTRTFKSTTHGTVTVKAGLYGWHIPIISEAQALTPILLKGQSTVRKPLITGSGYHADGTDIGNSYVEVSLASQHMWVYKDGKQVVSTDVVTGLPKNDHSTPTGVWVVWSKQSPSILKGKNDNGSNYSSKVQYWMPVDDTGVGIHDSSWQPKYGGDWYLTHGSHGCVNTPPSVMGKVYQNVAVGTPVIIF</sequence>
<evidence type="ECO:0000256" key="6">
    <source>
        <dbReference type="PROSITE-ProRule" id="PRU01373"/>
    </source>
</evidence>
<protein>
    <recommendedName>
        <fullName evidence="7">L,D-TPase catalytic domain-containing protein</fullName>
    </recommendedName>
</protein>
<dbReference type="RefSeq" id="WP_109251110.1">
    <property type="nucleotide sequence ID" value="NZ_QCXQ01000007.1"/>
</dbReference>
<evidence type="ECO:0000313" key="9">
    <source>
        <dbReference type="Proteomes" id="UP000245080"/>
    </source>
</evidence>
<dbReference type="GO" id="GO:0008360">
    <property type="term" value="P:regulation of cell shape"/>
    <property type="evidence" value="ECO:0007669"/>
    <property type="project" value="UniProtKB-UniRule"/>
</dbReference>
<reference evidence="8 9" key="1">
    <citation type="journal article" date="2018" name="Int. J. Syst. Evol. Microbiol.">
        <title>Lactobacillus bambusae sp. nov., isolated from a traditional fermented Ma-bamboo shoots of Taiwan.</title>
        <authorList>
            <person name="Wang L.-T."/>
        </authorList>
    </citation>
    <scope>NUCLEOTIDE SEQUENCE [LARGE SCALE GENOMIC DNA]</scope>
    <source>
        <strain evidence="8 9">BS-W1</strain>
    </source>
</reference>
<evidence type="ECO:0000313" key="8">
    <source>
        <dbReference type="EMBL" id="PWF99303.1"/>
    </source>
</evidence>
<dbReference type="InterPro" id="IPR005490">
    <property type="entry name" value="LD_TPept_cat_dom"/>
</dbReference>
<feature type="domain" description="L,D-TPase catalytic" evidence="7">
    <location>
        <begin position="336"/>
        <end position="461"/>
    </location>
</feature>